<accession>A0A1B0BIV6</accession>
<proteinExistence type="predicted"/>
<keyword evidence="2" id="KW-1185">Reference proteome</keyword>
<organism evidence="1 2">
    <name type="scientific">Glossina palpalis gambiensis</name>
    <dbReference type="NCBI Taxonomy" id="67801"/>
    <lineage>
        <taxon>Eukaryota</taxon>
        <taxon>Metazoa</taxon>
        <taxon>Ecdysozoa</taxon>
        <taxon>Arthropoda</taxon>
        <taxon>Hexapoda</taxon>
        <taxon>Insecta</taxon>
        <taxon>Pterygota</taxon>
        <taxon>Neoptera</taxon>
        <taxon>Endopterygota</taxon>
        <taxon>Diptera</taxon>
        <taxon>Brachycera</taxon>
        <taxon>Muscomorpha</taxon>
        <taxon>Hippoboscoidea</taxon>
        <taxon>Glossinidae</taxon>
        <taxon>Glossina</taxon>
    </lineage>
</organism>
<reference evidence="1" key="2">
    <citation type="submission" date="2020-05" db="UniProtKB">
        <authorList>
            <consortium name="EnsemblMetazoa"/>
        </authorList>
    </citation>
    <scope>IDENTIFICATION</scope>
    <source>
        <strain evidence="1">IAEA</strain>
    </source>
</reference>
<name>A0A1B0BIV6_9MUSC</name>
<sequence>MRLVGKKIVEISVAVNWYRNVVSNYLKHSDKYSRIKHSGVILTVDQWRKRKRIRHLATNEIKAKLVANLRRHRVQQLLKDAIRLGYEHKIAKPRFTLCHKNAPFL</sequence>
<dbReference type="AlphaFoldDB" id="A0A1B0BIV6"/>
<dbReference type="EMBL" id="JXJN01015182">
    <property type="status" value="NOT_ANNOTATED_CDS"/>
    <property type="molecule type" value="Genomic_DNA"/>
</dbReference>
<reference evidence="2" key="1">
    <citation type="submission" date="2015-01" db="EMBL/GenBank/DDBJ databases">
        <authorList>
            <person name="Aksoy S."/>
            <person name="Warren W."/>
            <person name="Wilson R.K."/>
        </authorList>
    </citation>
    <scope>NUCLEOTIDE SEQUENCE [LARGE SCALE GENOMIC DNA]</scope>
    <source>
        <strain evidence="2">IAEA</strain>
    </source>
</reference>
<dbReference type="Proteomes" id="UP000092460">
    <property type="component" value="Unassembled WGS sequence"/>
</dbReference>
<evidence type="ECO:0000313" key="2">
    <source>
        <dbReference type="Proteomes" id="UP000092460"/>
    </source>
</evidence>
<dbReference type="EnsemblMetazoa" id="GPPI031594-RA">
    <property type="protein sequence ID" value="GPPI031594-PA"/>
    <property type="gene ID" value="GPPI031594"/>
</dbReference>
<evidence type="ECO:0000313" key="1">
    <source>
        <dbReference type="EnsemblMetazoa" id="GPPI031594-PA"/>
    </source>
</evidence>
<dbReference type="VEuPathDB" id="VectorBase:GPPI031594"/>
<protein>
    <submittedName>
        <fullName evidence="1">Uncharacterized protein</fullName>
    </submittedName>
</protein>